<dbReference type="InterPro" id="IPR036259">
    <property type="entry name" value="MFS_trans_sf"/>
</dbReference>
<evidence type="ECO:0000259" key="10">
    <source>
        <dbReference type="PROSITE" id="PS50850"/>
    </source>
</evidence>
<dbReference type="FunFam" id="1.20.1250.20:FF:000218">
    <property type="entry name" value="facilitated trehalose transporter Tret1"/>
    <property type="match status" value="1"/>
</dbReference>
<feature type="transmembrane region" description="Helical" evidence="9">
    <location>
        <begin position="92"/>
        <end position="113"/>
    </location>
</feature>
<accession>A0A6P8K6H5</accession>
<dbReference type="PANTHER" id="PTHR48021">
    <property type="match status" value="1"/>
</dbReference>
<evidence type="ECO:0000256" key="1">
    <source>
        <dbReference type="ARBA" id="ARBA00004651"/>
    </source>
</evidence>
<keyword evidence="4 12" id="KW-0762">Sugar transport</keyword>
<feature type="region of interest" description="Disordered" evidence="8">
    <location>
        <begin position="1"/>
        <end position="40"/>
    </location>
</feature>
<feature type="transmembrane region" description="Helical" evidence="9">
    <location>
        <begin position="352"/>
        <end position="372"/>
    </location>
</feature>
<keyword evidence="6 9" id="KW-1133">Transmembrane helix</keyword>
<dbReference type="GO" id="GO:0005886">
    <property type="term" value="C:plasma membrane"/>
    <property type="evidence" value="ECO:0007669"/>
    <property type="project" value="UniProtKB-SubCell"/>
</dbReference>
<feature type="transmembrane region" description="Helical" evidence="9">
    <location>
        <begin position="125"/>
        <end position="143"/>
    </location>
</feature>
<dbReference type="InterPro" id="IPR005829">
    <property type="entry name" value="Sugar_transporter_CS"/>
</dbReference>
<feature type="transmembrane region" description="Helical" evidence="9">
    <location>
        <begin position="54"/>
        <end position="72"/>
    </location>
</feature>
<evidence type="ECO:0000256" key="2">
    <source>
        <dbReference type="ARBA" id="ARBA00022448"/>
    </source>
</evidence>
<dbReference type="InterPro" id="IPR005828">
    <property type="entry name" value="MFS_sugar_transport-like"/>
</dbReference>
<feature type="transmembrane region" description="Helical" evidence="9">
    <location>
        <begin position="449"/>
        <end position="471"/>
    </location>
</feature>
<keyword evidence="2" id="KW-0813">Transport</keyword>
<dbReference type="InterPro" id="IPR050549">
    <property type="entry name" value="MFS_Trehalose_Transporter"/>
</dbReference>
<dbReference type="CDD" id="cd17358">
    <property type="entry name" value="MFS_GLUT6_8_Class3_like"/>
    <property type="match status" value="1"/>
</dbReference>
<dbReference type="Pfam" id="PF00083">
    <property type="entry name" value="Sugar_tr"/>
    <property type="match status" value="1"/>
</dbReference>
<evidence type="ECO:0000256" key="7">
    <source>
        <dbReference type="ARBA" id="ARBA00023136"/>
    </source>
</evidence>
<name>A0A6P8K6H5_DROMA</name>
<dbReference type="InterPro" id="IPR020846">
    <property type="entry name" value="MFS_dom"/>
</dbReference>
<dbReference type="SUPFAM" id="SSF103473">
    <property type="entry name" value="MFS general substrate transporter"/>
    <property type="match status" value="1"/>
</dbReference>
<feature type="domain" description="Major facilitator superfamily (MFS) profile" evidence="10">
    <location>
        <begin position="54"/>
        <end position="475"/>
    </location>
</feature>
<keyword evidence="7 9" id="KW-0472">Membrane</keyword>
<reference evidence="12" key="1">
    <citation type="submission" date="2025-08" db="UniProtKB">
        <authorList>
            <consortium name="RefSeq"/>
        </authorList>
    </citation>
    <scope>IDENTIFICATION</scope>
    <source>
        <strain evidence="12">Mau12</strain>
        <tissue evidence="12">Whole Body</tissue>
    </source>
</reference>
<dbReference type="PROSITE" id="PS50850">
    <property type="entry name" value="MFS"/>
    <property type="match status" value="1"/>
</dbReference>
<evidence type="ECO:0000256" key="3">
    <source>
        <dbReference type="ARBA" id="ARBA00022475"/>
    </source>
</evidence>
<gene>
    <name evidence="12" type="primary">LOC117143495</name>
</gene>
<dbReference type="RefSeq" id="XP_033164102.1">
    <property type="nucleotide sequence ID" value="XM_033308211.1"/>
</dbReference>
<evidence type="ECO:0000256" key="9">
    <source>
        <dbReference type="SAM" id="Phobius"/>
    </source>
</evidence>
<evidence type="ECO:0000256" key="5">
    <source>
        <dbReference type="ARBA" id="ARBA00022692"/>
    </source>
</evidence>
<proteinExistence type="predicted"/>
<feature type="transmembrane region" description="Helical" evidence="9">
    <location>
        <begin position="421"/>
        <end position="443"/>
    </location>
</feature>
<organism evidence="11 12">
    <name type="scientific">Drosophila mauritiana</name>
    <name type="common">Fruit fly</name>
    <dbReference type="NCBI Taxonomy" id="7226"/>
    <lineage>
        <taxon>Eukaryota</taxon>
        <taxon>Metazoa</taxon>
        <taxon>Ecdysozoa</taxon>
        <taxon>Arthropoda</taxon>
        <taxon>Hexapoda</taxon>
        <taxon>Insecta</taxon>
        <taxon>Pterygota</taxon>
        <taxon>Neoptera</taxon>
        <taxon>Endopterygota</taxon>
        <taxon>Diptera</taxon>
        <taxon>Brachycera</taxon>
        <taxon>Muscomorpha</taxon>
        <taxon>Ephydroidea</taxon>
        <taxon>Drosophilidae</taxon>
        <taxon>Drosophila</taxon>
        <taxon>Sophophora</taxon>
    </lineage>
</organism>
<dbReference type="AlphaFoldDB" id="A0A6P8K6H5"/>
<protein>
    <submittedName>
        <fullName evidence="12">Glucose transporter type 3</fullName>
    </submittedName>
</protein>
<evidence type="ECO:0000313" key="12">
    <source>
        <dbReference type="RefSeq" id="XP_033164102.1"/>
    </source>
</evidence>
<evidence type="ECO:0000256" key="6">
    <source>
        <dbReference type="ARBA" id="ARBA00022989"/>
    </source>
</evidence>
<comment type="subcellular location">
    <subcellularLocation>
        <location evidence="1">Cell membrane</location>
        <topology evidence="1">Multi-pass membrane protein</topology>
    </subcellularLocation>
</comment>
<feature type="transmembrane region" description="Helical" evidence="9">
    <location>
        <begin position="384"/>
        <end position="409"/>
    </location>
</feature>
<feature type="transmembrane region" description="Helical" evidence="9">
    <location>
        <begin position="295"/>
        <end position="314"/>
    </location>
</feature>
<evidence type="ECO:0000313" key="11">
    <source>
        <dbReference type="Proteomes" id="UP000515162"/>
    </source>
</evidence>
<dbReference type="GeneID" id="117143495"/>
<dbReference type="Proteomes" id="UP000515162">
    <property type="component" value="Chromosome 3R"/>
</dbReference>
<dbReference type="GO" id="GO:0051119">
    <property type="term" value="F:sugar transmembrane transporter activity"/>
    <property type="evidence" value="ECO:0007669"/>
    <property type="project" value="InterPro"/>
</dbReference>
<dbReference type="PANTHER" id="PTHR48021:SF1">
    <property type="entry name" value="GH07001P-RELATED"/>
    <property type="match status" value="1"/>
</dbReference>
<feature type="transmembrane region" description="Helical" evidence="9">
    <location>
        <begin position="181"/>
        <end position="203"/>
    </location>
</feature>
<evidence type="ECO:0000256" key="8">
    <source>
        <dbReference type="SAM" id="MobiDB-lite"/>
    </source>
</evidence>
<keyword evidence="3" id="KW-1003">Cell membrane</keyword>
<sequence length="507" mass="56568">MRKGGNQDAEPVDPRQSSTKGGAWFAKRPSEPPPGHVEPAPVRQKINNVGLYKATLYSNIGSFFFGIAVGWSGTAERCVMEQHSYSFQPTSLQWSGVCILLTLGAALWCLPMGMMVRLWGCRRTILIQLLPNFLGWFLTVFARSVPMLYAGRFFLGMCGGAHCVVVPIYNAEISTIKKRGAMGVVFEGACICGVIYSFTMSLFLELRTINYVNLGLIALGPLQILMPESPAYYVDHDNIPEAEDSLRFLRGQDYDTRREIDLLTRDPTESEREVRQGPLLGFKYKKVRRSLARSLAIALLQKLCGALIFIFYGLDMLDCLRIGREFALILCLGVVPGFLACFFLVDRLGRRPLLIFSSAGMFFVSIYLGLYFKVWMKMGLTVMSWIALFCIAIFVGCYTAGVGSLTWVLNAELLVRPMRPLGCSIVCAFNWLTAFFVICWFGSHGVKCQPYLFLLFAIIASLILLFSLIYIPETKKLSSAKIQQRMGGFMNRPAVITFTSSSDSSNA</sequence>
<dbReference type="Gene3D" id="1.20.1250.20">
    <property type="entry name" value="MFS general substrate transporter like domains"/>
    <property type="match status" value="1"/>
</dbReference>
<keyword evidence="5 9" id="KW-0812">Transmembrane</keyword>
<evidence type="ECO:0000256" key="4">
    <source>
        <dbReference type="ARBA" id="ARBA00022597"/>
    </source>
</evidence>
<feature type="transmembrane region" description="Helical" evidence="9">
    <location>
        <begin position="326"/>
        <end position="345"/>
    </location>
</feature>
<keyword evidence="11" id="KW-1185">Reference proteome</keyword>
<dbReference type="InterPro" id="IPR044775">
    <property type="entry name" value="MFS_ERD6/Tret1-like"/>
</dbReference>
<dbReference type="PROSITE" id="PS00217">
    <property type="entry name" value="SUGAR_TRANSPORT_2"/>
    <property type="match status" value="1"/>
</dbReference>